<dbReference type="STRING" id="1925020.BTA30_20320"/>
<feature type="domain" description="DUF58" evidence="2">
    <location>
        <begin position="207"/>
        <end position="355"/>
    </location>
</feature>
<protein>
    <submittedName>
        <fullName evidence="3">DUF58 domain-containing protein</fullName>
    </submittedName>
</protein>
<keyword evidence="1" id="KW-0472">Membrane</keyword>
<dbReference type="EMBL" id="QSND01000005">
    <property type="protein sequence ID" value="KAA6447639.1"/>
    <property type="molecule type" value="Genomic_DNA"/>
</dbReference>
<comment type="caution">
    <text evidence="3">The sequence shown here is derived from an EMBL/GenBank/DDBJ whole genome shotgun (WGS) entry which is preliminary data.</text>
</comment>
<reference evidence="3 4" key="1">
    <citation type="submission" date="2018-08" db="EMBL/GenBank/DDBJ databases">
        <title>Bacillus phenotypic plasticity.</title>
        <authorList>
            <person name="Hurtado E."/>
        </authorList>
    </citation>
    <scope>NUCLEOTIDE SEQUENCE [LARGE SCALE GENOMIC DNA]</scope>
    <source>
        <strain evidence="3 4">427</strain>
    </source>
</reference>
<dbReference type="Pfam" id="PF01882">
    <property type="entry name" value="DUF58"/>
    <property type="match status" value="1"/>
</dbReference>
<keyword evidence="1" id="KW-1133">Transmembrane helix</keyword>
<dbReference type="RefSeq" id="WP_148958362.1">
    <property type="nucleotide sequence ID" value="NZ_QSND01000005.1"/>
</dbReference>
<evidence type="ECO:0000313" key="4">
    <source>
        <dbReference type="Proteomes" id="UP000324326"/>
    </source>
</evidence>
<evidence type="ECO:0000313" key="3">
    <source>
        <dbReference type="EMBL" id="KAA6447639.1"/>
    </source>
</evidence>
<dbReference type="PANTHER" id="PTHR34351">
    <property type="entry name" value="SLR1927 PROTEIN-RELATED"/>
    <property type="match status" value="1"/>
</dbReference>
<name>A0A5M8RHE2_9BACI</name>
<gene>
    <name evidence="3" type="ORF">DX927_20465</name>
</gene>
<proteinExistence type="predicted"/>
<feature type="transmembrane region" description="Helical" evidence="1">
    <location>
        <begin position="36"/>
        <end position="59"/>
    </location>
</feature>
<feature type="transmembrane region" description="Helical" evidence="1">
    <location>
        <begin position="12"/>
        <end position="30"/>
    </location>
</feature>
<dbReference type="AlphaFoldDB" id="A0A5M8RHE2"/>
<dbReference type="InterPro" id="IPR002881">
    <property type="entry name" value="DUF58"/>
</dbReference>
<keyword evidence="1" id="KW-0812">Transmembrane</keyword>
<evidence type="ECO:0000256" key="1">
    <source>
        <dbReference type="SAM" id="Phobius"/>
    </source>
</evidence>
<dbReference type="PANTHER" id="PTHR34351:SF2">
    <property type="entry name" value="DUF58 DOMAIN-CONTAINING PROTEIN"/>
    <property type="match status" value="1"/>
</dbReference>
<dbReference type="Proteomes" id="UP000324326">
    <property type="component" value="Unassembled WGS sequence"/>
</dbReference>
<organism evidence="3 4">
    <name type="scientific">Bacillus swezeyi</name>
    <dbReference type="NCBI Taxonomy" id="1925020"/>
    <lineage>
        <taxon>Bacteria</taxon>
        <taxon>Bacillati</taxon>
        <taxon>Bacillota</taxon>
        <taxon>Bacilli</taxon>
        <taxon>Bacillales</taxon>
        <taxon>Bacillaceae</taxon>
        <taxon>Bacillus</taxon>
    </lineage>
</organism>
<accession>A0A5M8RHE2</accession>
<evidence type="ECO:0000259" key="2">
    <source>
        <dbReference type="Pfam" id="PF01882"/>
    </source>
</evidence>
<sequence length="403" mass="45997">MRERIGLFKYGWKLFVLFLLSAATFSYAMFQGGFVSWFLFFAFLPFVLYAIMFAFYPLTKMTAERQLTRKKLKAGDQLNAVITLKRKFPFPLMFTIVEDCLPDSLLRNGKQDGAKQFLFPWFQKEIRMAYTLDSVPRGDHRLTAVRIRTGDPLGLLEKEFYVKLESSFFVLPSYQEIAYHAKSGSFDDQSGYVSDLQRKDSTLASGIREYQPGDRFASVDWKTSARRNQLMTKEFEQTKGHDLLIFMDQSPSEAFEDIVTFTASVARAALRTGTNTGLVSSGKERAVFPARHGEDHLDKMFRYLAVVDCDAAYPFYKLLESEINLPHMRKAMKYVVTSHITIELTQALSHATRENPPVVFLVKEKGSALSHEENAAVGHLNTRGIEVAVAFDGRFSRFFAKAR</sequence>